<evidence type="ECO:0000256" key="3">
    <source>
        <dbReference type="ARBA" id="ARBA00023163"/>
    </source>
</evidence>
<dbReference type="InterPro" id="IPR036388">
    <property type="entry name" value="WH-like_DNA-bd_sf"/>
</dbReference>
<gene>
    <name evidence="5" type="ORF">BXY66_0442</name>
</gene>
<dbReference type="InterPro" id="IPR011991">
    <property type="entry name" value="ArsR-like_HTH"/>
</dbReference>
<dbReference type="AlphaFoldDB" id="A0A4R1NK28"/>
<keyword evidence="2" id="KW-0238">DNA-binding</keyword>
<evidence type="ECO:0000313" key="6">
    <source>
        <dbReference type="Proteomes" id="UP000295673"/>
    </source>
</evidence>
<dbReference type="GO" id="GO:0006355">
    <property type="term" value="P:regulation of DNA-templated transcription"/>
    <property type="evidence" value="ECO:0007669"/>
    <property type="project" value="UniProtKB-ARBA"/>
</dbReference>
<name>A0A4R1NK28_9RHOB</name>
<protein>
    <submittedName>
        <fullName evidence="5">HxlR family transcriptional regulator</fullName>
    </submittedName>
</protein>
<keyword evidence="6" id="KW-1185">Reference proteome</keyword>
<reference evidence="5 6" key="1">
    <citation type="submission" date="2019-03" db="EMBL/GenBank/DDBJ databases">
        <title>Genomic Encyclopedia of Archaeal and Bacterial Type Strains, Phase II (KMG-II): from individual species to whole genera.</title>
        <authorList>
            <person name="Goeker M."/>
        </authorList>
    </citation>
    <scope>NUCLEOTIDE SEQUENCE [LARGE SCALE GENOMIC DNA]</scope>
    <source>
        <strain evidence="5 6">DSM 26433</strain>
    </source>
</reference>
<proteinExistence type="predicted"/>
<comment type="caution">
    <text evidence="5">The sequence shown here is derived from an EMBL/GenBank/DDBJ whole genome shotgun (WGS) entry which is preliminary data.</text>
</comment>
<keyword evidence="3" id="KW-0804">Transcription</keyword>
<dbReference type="PANTHER" id="PTHR33204">
    <property type="entry name" value="TRANSCRIPTIONAL REGULATOR, MARR FAMILY"/>
    <property type="match status" value="1"/>
</dbReference>
<dbReference type="Pfam" id="PF01638">
    <property type="entry name" value="HxlR"/>
    <property type="match status" value="1"/>
</dbReference>
<evidence type="ECO:0000313" key="5">
    <source>
        <dbReference type="EMBL" id="TCL08405.1"/>
    </source>
</evidence>
<dbReference type="GO" id="GO:0003677">
    <property type="term" value="F:DNA binding"/>
    <property type="evidence" value="ECO:0007669"/>
    <property type="project" value="UniProtKB-KW"/>
</dbReference>
<dbReference type="EMBL" id="SMGR01000001">
    <property type="protein sequence ID" value="TCL08405.1"/>
    <property type="molecule type" value="Genomic_DNA"/>
</dbReference>
<keyword evidence="1" id="KW-0805">Transcription regulation</keyword>
<dbReference type="InterPro" id="IPR002577">
    <property type="entry name" value="HTH_HxlR"/>
</dbReference>
<dbReference type="PANTHER" id="PTHR33204:SF39">
    <property type="entry name" value="TRANSCRIPTIONAL REGULATORY PROTEIN"/>
    <property type="match status" value="1"/>
</dbReference>
<dbReference type="RefSeq" id="WP_132858534.1">
    <property type="nucleotide sequence ID" value="NZ_SMGR01000001.1"/>
</dbReference>
<organism evidence="5 6">
    <name type="scientific">Shimia isoporae</name>
    <dbReference type="NCBI Taxonomy" id="647720"/>
    <lineage>
        <taxon>Bacteria</taxon>
        <taxon>Pseudomonadati</taxon>
        <taxon>Pseudomonadota</taxon>
        <taxon>Alphaproteobacteria</taxon>
        <taxon>Rhodobacterales</taxon>
        <taxon>Roseobacteraceae</taxon>
    </lineage>
</organism>
<dbReference type="PROSITE" id="PS51118">
    <property type="entry name" value="HTH_HXLR"/>
    <property type="match status" value="1"/>
</dbReference>
<dbReference type="InterPro" id="IPR036390">
    <property type="entry name" value="WH_DNA-bd_sf"/>
</dbReference>
<feature type="domain" description="HTH hxlR-type" evidence="4">
    <location>
        <begin position="15"/>
        <end position="113"/>
    </location>
</feature>
<evidence type="ECO:0000256" key="1">
    <source>
        <dbReference type="ARBA" id="ARBA00023015"/>
    </source>
</evidence>
<evidence type="ECO:0000256" key="2">
    <source>
        <dbReference type="ARBA" id="ARBA00023125"/>
    </source>
</evidence>
<dbReference type="Gene3D" id="1.10.10.10">
    <property type="entry name" value="Winged helix-like DNA-binding domain superfamily/Winged helix DNA-binding domain"/>
    <property type="match status" value="1"/>
</dbReference>
<dbReference type="SUPFAM" id="SSF46785">
    <property type="entry name" value="Winged helix' DNA-binding domain"/>
    <property type="match status" value="1"/>
</dbReference>
<dbReference type="OrthoDB" id="9800350at2"/>
<dbReference type="CDD" id="cd00090">
    <property type="entry name" value="HTH_ARSR"/>
    <property type="match status" value="1"/>
</dbReference>
<evidence type="ECO:0000259" key="4">
    <source>
        <dbReference type="PROSITE" id="PS51118"/>
    </source>
</evidence>
<accession>A0A4R1NK28</accession>
<sequence length="125" mass="14141">MTALTAKTDNDKATCPIRSVLANVMGKWSSLILLVLEHGPQRFSAIKRILGDITQRVLTENLRSLEADGYITRRVEPGPPIEVHYELTDIGAEFVARYKPLVNWALTRREDVYAARIDYAERTAK</sequence>
<dbReference type="Proteomes" id="UP000295673">
    <property type="component" value="Unassembled WGS sequence"/>
</dbReference>